<protein>
    <submittedName>
        <fullName evidence="2">ABC transporter permease</fullName>
    </submittedName>
</protein>
<feature type="transmembrane region" description="Helical" evidence="1">
    <location>
        <begin position="69"/>
        <end position="92"/>
    </location>
</feature>
<dbReference type="InterPro" id="IPR051784">
    <property type="entry name" value="Nod_factor_ABC_transporter"/>
</dbReference>
<gene>
    <name evidence="2" type="ORF">H9830_09695</name>
</gene>
<dbReference type="Proteomes" id="UP000824005">
    <property type="component" value="Unassembled WGS sequence"/>
</dbReference>
<name>A0A9D1YZ03_9MICO</name>
<feature type="transmembrane region" description="Helical" evidence="1">
    <location>
        <begin position="113"/>
        <end position="134"/>
    </location>
</feature>
<feature type="transmembrane region" description="Helical" evidence="1">
    <location>
        <begin position="146"/>
        <end position="167"/>
    </location>
</feature>
<evidence type="ECO:0000313" key="2">
    <source>
        <dbReference type="EMBL" id="HIY66536.1"/>
    </source>
</evidence>
<comment type="caution">
    <text evidence="2">The sequence shown here is derived from an EMBL/GenBank/DDBJ whole genome shotgun (WGS) entry which is preliminary data.</text>
</comment>
<accession>A0A9D1YZ03</accession>
<reference evidence="2" key="2">
    <citation type="submission" date="2021-04" db="EMBL/GenBank/DDBJ databases">
        <authorList>
            <person name="Gilroy R."/>
        </authorList>
    </citation>
    <scope>NUCLEOTIDE SEQUENCE</scope>
    <source>
        <strain evidence="2">ChiGjej1B1-98</strain>
    </source>
</reference>
<reference evidence="2" key="1">
    <citation type="journal article" date="2021" name="PeerJ">
        <title>Extensive microbial diversity within the chicken gut microbiome revealed by metagenomics and culture.</title>
        <authorList>
            <person name="Gilroy R."/>
            <person name="Ravi A."/>
            <person name="Getino M."/>
            <person name="Pursley I."/>
            <person name="Horton D.L."/>
            <person name="Alikhan N.F."/>
            <person name="Baker D."/>
            <person name="Gharbi K."/>
            <person name="Hall N."/>
            <person name="Watson M."/>
            <person name="Adriaenssens E.M."/>
            <person name="Foster-Nyarko E."/>
            <person name="Jarju S."/>
            <person name="Secka A."/>
            <person name="Antonio M."/>
            <person name="Oren A."/>
            <person name="Chaudhuri R.R."/>
            <person name="La Ragione R."/>
            <person name="Hildebrand F."/>
            <person name="Pallen M.J."/>
        </authorList>
    </citation>
    <scope>NUCLEOTIDE SEQUENCE</scope>
    <source>
        <strain evidence="2">ChiGjej1B1-98</strain>
    </source>
</reference>
<organism evidence="2 3">
    <name type="scientific">Candidatus Agrococcus pullicola</name>
    <dbReference type="NCBI Taxonomy" id="2838429"/>
    <lineage>
        <taxon>Bacteria</taxon>
        <taxon>Bacillati</taxon>
        <taxon>Actinomycetota</taxon>
        <taxon>Actinomycetes</taxon>
        <taxon>Micrococcales</taxon>
        <taxon>Microbacteriaceae</taxon>
        <taxon>Agrococcus</taxon>
    </lineage>
</organism>
<feature type="transmembrane region" description="Helical" evidence="1">
    <location>
        <begin position="237"/>
        <end position="259"/>
    </location>
</feature>
<dbReference type="AlphaFoldDB" id="A0A9D1YZ03"/>
<dbReference type="PANTHER" id="PTHR43229:SF6">
    <property type="entry name" value="ABC-TYPE MULTIDRUG TRANSPORT SYSTEM, PERMEASE COMPONENT"/>
    <property type="match status" value="1"/>
</dbReference>
<sequence>MTATTTAALPARPKRTLFGPTLYRIEAIRQLRNPYTLVFTLTLPVVMYLLFGAFMPWGAELIGNGNVSFQVMVSMAGFGTATAMSSLCSLAASEVRQGWGRQIAMTPLPVAGYAFTKLMAALTFSAFSVLAVYIAGAATGAEVDQLWRWFASAGIILSIGVVFGLWGMGVGMLLNPDSAAALASIAITLFGFFGNVFMPLSGAMLDIARFTPMYGYIALVRWPLTGGELGDGTSDPLWIPILNVSVWAVLLFALAYAGVVRSRRRA</sequence>
<feature type="transmembrane region" description="Helical" evidence="1">
    <location>
        <begin position="179"/>
        <end position="198"/>
    </location>
</feature>
<keyword evidence="1" id="KW-1133">Transmembrane helix</keyword>
<keyword evidence="1" id="KW-0472">Membrane</keyword>
<dbReference type="EMBL" id="DXDC01000294">
    <property type="protein sequence ID" value="HIY66536.1"/>
    <property type="molecule type" value="Genomic_DNA"/>
</dbReference>
<feature type="transmembrane region" description="Helical" evidence="1">
    <location>
        <begin position="34"/>
        <end position="57"/>
    </location>
</feature>
<keyword evidence="1" id="KW-0812">Transmembrane</keyword>
<evidence type="ECO:0000256" key="1">
    <source>
        <dbReference type="SAM" id="Phobius"/>
    </source>
</evidence>
<dbReference type="PANTHER" id="PTHR43229">
    <property type="entry name" value="NODULATION PROTEIN J"/>
    <property type="match status" value="1"/>
</dbReference>
<evidence type="ECO:0000313" key="3">
    <source>
        <dbReference type="Proteomes" id="UP000824005"/>
    </source>
</evidence>
<proteinExistence type="predicted"/>